<evidence type="ECO:0000313" key="6">
    <source>
        <dbReference type="EMBL" id="KAL0960678.1"/>
    </source>
</evidence>
<accession>A0ABR3JXL9</accession>
<dbReference type="SUPFAM" id="SSF53335">
    <property type="entry name" value="S-adenosyl-L-methionine-dependent methyltransferases"/>
    <property type="match status" value="1"/>
</dbReference>
<evidence type="ECO:0000256" key="5">
    <source>
        <dbReference type="ARBA" id="ARBA00023098"/>
    </source>
</evidence>
<evidence type="ECO:0000256" key="4">
    <source>
        <dbReference type="ARBA" id="ARBA00022691"/>
    </source>
</evidence>
<dbReference type="EMBL" id="JASNQZ010000001">
    <property type="protein sequence ID" value="KAL0960678.1"/>
    <property type="molecule type" value="Genomic_DNA"/>
</dbReference>
<gene>
    <name evidence="6" type="ORF">HGRIS_005707</name>
</gene>
<keyword evidence="3" id="KW-0808">Transferase</keyword>
<keyword evidence="5" id="KW-0443">Lipid metabolism</keyword>
<evidence type="ECO:0008006" key="8">
    <source>
        <dbReference type="Google" id="ProtNLM"/>
    </source>
</evidence>
<reference evidence="7" key="1">
    <citation type="submission" date="2024-06" db="EMBL/GenBank/DDBJ databases">
        <title>Multi-omics analyses provide insights into the biosynthesis of the anticancer antibiotic pleurotin in Hohenbuehelia grisea.</title>
        <authorList>
            <person name="Weaver J.A."/>
            <person name="Alberti F."/>
        </authorList>
    </citation>
    <scope>NUCLEOTIDE SEQUENCE [LARGE SCALE GENOMIC DNA]</scope>
    <source>
        <strain evidence="7">T-177</strain>
    </source>
</reference>
<dbReference type="PANTHER" id="PTHR43667:SF2">
    <property type="entry name" value="FATTY ACID C-METHYL TRANSFERASE"/>
    <property type="match status" value="1"/>
</dbReference>
<dbReference type="PANTHER" id="PTHR43667">
    <property type="entry name" value="CYCLOPROPANE-FATTY-ACYL-PHOSPHOLIPID SYNTHASE"/>
    <property type="match status" value="1"/>
</dbReference>
<dbReference type="InterPro" id="IPR003333">
    <property type="entry name" value="CMAS"/>
</dbReference>
<evidence type="ECO:0000256" key="3">
    <source>
        <dbReference type="ARBA" id="ARBA00022679"/>
    </source>
</evidence>
<dbReference type="Proteomes" id="UP001556367">
    <property type="component" value="Unassembled WGS sequence"/>
</dbReference>
<comment type="caution">
    <text evidence="6">The sequence shown here is derived from an EMBL/GenBank/DDBJ whole genome shotgun (WGS) entry which is preliminary data.</text>
</comment>
<evidence type="ECO:0000256" key="2">
    <source>
        <dbReference type="ARBA" id="ARBA00022603"/>
    </source>
</evidence>
<name>A0ABR3JXL9_9AGAR</name>
<keyword evidence="2" id="KW-0489">Methyltransferase</keyword>
<dbReference type="Gene3D" id="3.40.50.150">
    <property type="entry name" value="Vaccinia Virus protein VP39"/>
    <property type="match status" value="1"/>
</dbReference>
<sequence>MSKSTSEYISTAHWSSSAQGLVSNLVQHGLNSAQDMLARVSLRGRLRTIAQTGILSTFENIKYGRLTVCTPEGTLEFGQPFLLQSDGVPRDLTARIDVMDEEFWTRLFLHPDFGFADAYMLHMIEVDSLENVFRMFILNRKHLGEMHSLVSPILRAFSFVANSRYANSLSGSKRNISVHYDLPEELFTGFLSWDMTYSCAIFDDEAGGHTGDLTSKRPIAPPRMVYLESRSDPPDDLERGQLAKLHRIAQKARLKKGSRVLEIGCGWGSFAILAARHYGAIVDTLTISESQKVATEQNVSDAGLSDSITVHLMDYRDMPAIFHKAFDAVVSIGVTEHVGIEYLDTWFQKISWAMKSEDSFKVFTMSTVPDTRWLQYQSEVDFFRKYIYPGAALSTVGTLVNAITKVGLNVESIEDLSPHYTRTAREWGYRFQRNFDTHIKPAFKKQHPEISDEQLEIFRRKWIYYFAYCEGGFALRCIYDHLFVVTREHNTLGY</sequence>
<protein>
    <recommendedName>
        <fullName evidence="8">Cyclopropane-fatty-acyl-phospholipid synthase</fullName>
    </recommendedName>
</protein>
<dbReference type="PIRSF" id="PIRSF003085">
    <property type="entry name" value="CMAS"/>
    <property type="match status" value="1"/>
</dbReference>
<dbReference type="InterPro" id="IPR050723">
    <property type="entry name" value="CFA/CMAS"/>
</dbReference>
<proteinExistence type="inferred from homology"/>
<dbReference type="InterPro" id="IPR029063">
    <property type="entry name" value="SAM-dependent_MTases_sf"/>
</dbReference>
<keyword evidence="7" id="KW-1185">Reference proteome</keyword>
<organism evidence="6 7">
    <name type="scientific">Hohenbuehelia grisea</name>
    <dbReference type="NCBI Taxonomy" id="104357"/>
    <lineage>
        <taxon>Eukaryota</taxon>
        <taxon>Fungi</taxon>
        <taxon>Dikarya</taxon>
        <taxon>Basidiomycota</taxon>
        <taxon>Agaricomycotina</taxon>
        <taxon>Agaricomycetes</taxon>
        <taxon>Agaricomycetidae</taxon>
        <taxon>Agaricales</taxon>
        <taxon>Pleurotineae</taxon>
        <taxon>Pleurotaceae</taxon>
        <taxon>Hohenbuehelia</taxon>
    </lineage>
</organism>
<dbReference type="CDD" id="cd02440">
    <property type="entry name" value="AdoMet_MTases"/>
    <property type="match status" value="1"/>
</dbReference>
<dbReference type="Pfam" id="PF02353">
    <property type="entry name" value="CMAS"/>
    <property type="match status" value="1"/>
</dbReference>
<comment type="similarity">
    <text evidence="1">Belongs to the CFA/CMAS family.</text>
</comment>
<keyword evidence="4" id="KW-0949">S-adenosyl-L-methionine</keyword>
<evidence type="ECO:0000256" key="1">
    <source>
        <dbReference type="ARBA" id="ARBA00010815"/>
    </source>
</evidence>
<evidence type="ECO:0000313" key="7">
    <source>
        <dbReference type="Proteomes" id="UP001556367"/>
    </source>
</evidence>